<dbReference type="EMBL" id="GL385397">
    <property type="protein sequence ID" value="EJT75611.1"/>
    <property type="molecule type" value="Genomic_DNA"/>
</dbReference>
<dbReference type="AlphaFoldDB" id="J3NW79"/>
<dbReference type="GeneID" id="20346002"/>
<sequence>MANLGIPNLPPDYTPSEDQFAQTIDTRHWIRYRKWNFVIFRGTYNDNALWAKFITLLKGEYANHMENRACLDSITVTRDEWHRGPGIHWQLQGQVVLIDGTHGHHDKDDRHLIPAELDEDGNPRTDEEYEPLEGNINWDVGWTYIDAGHLTVYYEDLHFQGTDWETWEMVYDRKRPSAEGPKRETGEPLASFDLPSSGEY</sequence>
<reference evidence="2" key="3">
    <citation type="submission" date="2010-09" db="EMBL/GenBank/DDBJ databases">
        <title>Annotation of Gaeumannomyces graminis var. tritici R3-111a-1.</title>
        <authorList>
            <consortium name="The Broad Institute Genome Sequencing Platform"/>
            <person name="Ma L.-J."/>
            <person name="Dead R."/>
            <person name="Young S.K."/>
            <person name="Zeng Q."/>
            <person name="Gargeya S."/>
            <person name="Fitzgerald M."/>
            <person name="Haas B."/>
            <person name="Abouelleil A."/>
            <person name="Alvarado L."/>
            <person name="Arachchi H.M."/>
            <person name="Berlin A."/>
            <person name="Brown A."/>
            <person name="Chapman S.B."/>
            <person name="Chen Z."/>
            <person name="Dunbar C."/>
            <person name="Freedman E."/>
            <person name="Gearin G."/>
            <person name="Gellesch M."/>
            <person name="Goldberg J."/>
            <person name="Griggs A."/>
            <person name="Gujja S."/>
            <person name="Heiman D."/>
            <person name="Howarth C."/>
            <person name="Larson L."/>
            <person name="Lui A."/>
            <person name="MacDonald P.J.P."/>
            <person name="Mehta T."/>
            <person name="Montmayeur A."/>
            <person name="Murphy C."/>
            <person name="Neiman D."/>
            <person name="Pearson M."/>
            <person name="Priest M."/>
            <person name="Roberts A."/>
            <person name="Saif S."/>
            <person name="Shea T."/>
            <person name="Shenoy N."/>
            <person name="Sisk P."/>
            <person name="Stolte C."/>
            <person name="Sykes S."/>
            <person name="Yandava C."/>
            <person name="Wortman J."/>
            <person name="Nusbaum C."/>
            <person name="Birren B."/>
        </authorList>
    </citation>
    <scope>NUCLEOTIDE SEQUENCE</scope>
    <source>
        <strain evidence="2">R3-111a-1</strain>
    </source>
</reference>
<proteinExistence type="predicted"/>
<reference evidence="4" key="1">
    <citation type="submission" date="2010-07" db="EMBL/GenBank/DDBJ databases">
        <title>The genome sequence of Gaeumannomyces graminis var. tritici strain R3-111a-1.</title>
        <authorList>
            <consortium name="The Broad Institute Genome Sequencing Platform"/>
            <person name="Ma L.-J."/>
            <person name="Dead R."/>
            <person name="Young S."/>
            <person name="Zeng Q."/>
            <person name="Koehrsen M."/>
            <person name="Alvarado L."/>
            <person name="Berlin A."/>
            <person name="Chapman S.B."/>
            <person name="Chen Z."/>
            <person name="Freedman E."/>
            <person name="Gellesch M."/>
            <person name="Goldberg J."/>
            <person name="Griggs A."/>
            <person name="Gujja S."/>
            <person name="Heilman E.R."/>
            <person name="Heiman D."/>
            <person name="Hepburn T."/>
            <person name="Howarth C."/>
            <person name="Jen D."/>
            <person name="Larson L."/>
            <person name="Mehta T."/>
            <person name="Neiman D."/>
            <person name="Pearson M."/>
            <person name="Roberts A."/>
            <person name="Saif S."/>
            <person name="Shea T."/>
            <person name="Shenoy N."/>
            <person name="Sisk P."/>
            <person name="Stolte C."/>
            <person name="Sykes S."/>
            <person name="Walk T."/>
            <person name="White J."/>
            <person name="Yandava C."/>
            <person name="Haas B."/>
            <person name="Nusbaum C."/>
            <person name="Birren B."/>
        </authorList>
    </citation>
    <scope>NUCLEOTIDE SEQUENCE [LARGE SCALE GENOMIC DNA]</scope>
    <source>
        <strain evidence="4">R3-111a-1</strain>
    </source>
</reference>
<dbReference type="RefSeq" id="XP_009221611.1">
    <property type="nucleotide sequence ID" value="XM_009223347.1"/>
</dbReference>
<protein>
    <submittedName>
        <fullName evidence="2 3">Uncharacterized protein</fullName>
    </submittedName>
</protein>
<evidence type="ECO:0000313" key="4">
    <source>
        <dbReference type="Proteomes" id="UP000006039"/>
    </source>
</evidence>
<evidence type="ECO:0000313" key="2">
    <source>
        <dbReference type="EMBL" id="EJT75611.1"/>
    </source>
</evidence>
<dbReference type="VEuPathDB" id="FungiDB:GGTG_05544"/>
<reference evidence="3" key="4">
    <citation type="journal article" date="2015" name="G3 (Bethesda)">
        <title>Genome sequences of three phytopathogenic species of the Magnaporthaceae family of fungi.</title>
        <authorList>
            <person name="Okagaki L.H."/>
            <person name="Nunes C.C."/>
            <person name="Sailsbery J."/>
            <person name="Clay B."/>
            <person name="Brown D."/>
            <person name="John T."/>
            <person name="Oh Y."/>
            <person name="Young N."/>
            <person name="Fitzgerald M."/>
            <person name="Haas B.J."/>
            <person name="Zeng Q."/>
            <person name="Young S."/>
            <person name="Adiconis X."/>
            <person name="Fan L."/>
            <person name="Levin J.Z."/>
            <person name="Mitchell T.K."/>
            <person name="Okubara P.A."/>
            <person name="Farman M.L."/>
            <person name="Kohn L.M."/>
            <person name="Birren B."/>
            <person name="Ma L.-J."/>
            <person name="Dean R.A."/>
        </authorList>
    </citation>
    <scope>NUCLEOTIDE SEQUENCE</scope>
    <source>
        <strain evidence="3">R3-111a-1</strain>
    </source>
</reference>
<feature type="compositionally biased region" description="Basic and acidic residues" evidence="1">
    <location>
        <begin position="175"/>
        <end position="186"/>
    </location>
</feature>
<reference evidence="3" key="5">
    <citation type="submission" date="2018-04" db="UniProtKB">
        <authorList>
            <consortium name="EnsemblFungi"/>
        </authorList>
    </citation>
    <scope>IDENTIFICATION</scope>
    <source>
        <strain evidence="3">R3-111a-1</strain>
    </source>
</reference>
<feature type="region of interest" description="Disordered" evidence="1">
    <location>
        <begin position="175"/>
        <end position="200"/>
    </location>
</feature>
<dbReference type="HOGENOM" id="CLU_072615_4_0_1"/>
<evidence type="ECO:0000256" key="1">
    <source>
        <dbReference type="SAM" id="MobiDB-lite"/>
    </source>
</evidence>
<dbReference type="OrthoDB" id="4424523at2759"/>
<name>J3NW79_GAET3</name>
<dbReference type="EnsemblFungi" id="EJT75611">
    <property type="protein sequence ID" value="EJT75611"/>
    <property type="gene ID" value="GGTG_05544"/>
</dbReference>
<dbReference type="Proteomes" id="UP000006039">
    <property type="component" value="Unassembled WGS sequence"/>
</dbReference>
<gene>
    <name evidence="3" type="primary">20346002</name>
    <name evidence="2" type="ORF">GGTG_05544</name>
</gene>
<keyword evidence="4" id="KW-1185">Reference proteome</keyword>
<reference evidence="2" key="2">
    <citation type="submission" date="2010-07" db="EMBL/GenBank/DDBJ databases">
        <authorList>
            <consortium name="The Broad Institute Genome Sequencing Platform"/>
            <consortium name="Broad Institute Genome Sequencing Center for Infectious Disease"/>
            <person name="Ma L.-J."/>
            <person name="Dead R."/>
            <person name="Young S."/>
            <person name="Zeng Q."/>
            <person name="Koehrsen M."/>
            <person name="Alvarado L."/>
            <person name="Berlin A."/>
            <person name="Chapman S.B."/>
            <person name="Chen Z."/>
            <person name="Freedman E."/>
            <person name="Gellesch M."/>
            <person name="Goldberg J."/>
            <person name="Griggs A."/>
            <person name="Gujja S."/>
            <person name="Heilman E.R."/>
            <person name="Heiman D."/>
            <person name="Hepburn T."/>
            <person name="Howarth C."/>
            <person name="Jen D."/>
            <person name="Larson L."/>
            <person name="Mehta T."/>
            <person name="Neiman D."/>
            <person name="Pearson M."/>
            <person name="Roberts A."/>
            <person name="Saif S."/>
            <person name="Shea T."/>
            <person name="Shenoy N."/>
            <person name="Sisk P."/>
            <person name="Stolte C."/>
            <person name="Sykes S."/>
            <person name="Walk T."/>
            <person name="White J."/>
            <person name="Yandava C."/>
            <person name="Haas B."/>
            <person name="Nusbaum C."/>
            <person name="Birren B."/>
        </authorList>
    </citation>
    <scope>NUCLEOTIDE SEQUENCE</scope>
    <source>
        <strain evidence="2">R3-111a-1</strain>
    </source>
</reference>
<evidence type="ECO:0000313" key="3">
    <source>
        <dbReference type="EnsemblFungi" id="EJT75611"/>
    </source>
</evidence>
<organism evidence="2">
    <name type="scientific">Gaeumannomyces tritici (strain R3-111a-1)</name>
    <name type="common">Wheat and barley take-all root rot fungus</name>
    <name type="synonym">Gaeumannomyces graminis var. tritici</name>
    <dbReference type="NCBI Taxonomy" id="644352"/>
    <lineage>
        <taxon>Eukaryota</taxon>
        <taxon>Fungi</taxon>
        <taxon>Dikarya</taxon>
        <taxon>Ascomycota</taxon>
        <taxon>Pezizomycotina</taxon>
        <taxon>Sordariomycetes</taxon>
        <taxon>Sordariomycetidae</taxon>
        <taxon>Magnaporthales</taxon>
        <taxon>Magnaporthaceae</taxon>
        <taxon>Gaeumannomyces</taxon>
    </lineage>
</organism>
<accession>J3NW79</accession>